<dbReference type="InterPro" id="IPR035979">
    <property type="entry name" value="RBD_domain_sf"/>
</dbReference>
<gene>
    <name evidence="4" type="ORF">CARUB_v10014853mg</name>
</gene>
<evidence type="ECO:0000259" key="3">
    <source>
        <dbReference type="PROSITE" id="PS50102"/>
    </source>
</evidence>
<dbReference type="InterPro" id="IPR000504">
    <property type="entry name" value="RRM_dom"/>
</dbReference>
<dbReference type="Gene3D" id="3.30.70.330">
    <property type="match status" value="1"/>
</dbReference>
<protein>
    <recommendedName>
        <fullName evidence="3">RRM domain-containing protein</fullName>
    </recommendedName>
</protein>
<dbReference type="STRING" id="81985.R0G820"/>
<dbReference type="PANTHER" id="PTHR48027">
    <property type="entry name" value="HETEROGENEOUS NUCLEAR RIBONUCLEOPROTEIN 87F-RELATED"/>
    <property type="match status" value="1"/>
</dbReference>
<dbReference type="SMART" id="SM00360">
    <property type="entry name" value="RRM"/>
    <property type="match status" value="1"/>
</dbReference>
<dbReference type="eggNOG" id="KOG0118">
    <property type="taxonomic scope" value="Eukaryota"/>
</dbReference>
<evidence type="ECO:0000256" key="2">
    <source>
        <dbReference type="PROSITE-ProRule" id="PRU00176"/>
    </source>
</evidence>
<feature type="domain" description="RRM" evidence="3">
    <location>
        <begin position="44"/>
        <end position="122"/>
    </location>
</feature>
<dbReference type="InterPro" id="IPR052462">
    <property type="entry name" value="SLIRP/GR-RBP-like"/>
</dbReference>
<evidence type="ECO:0000256" key="1">
    <source>
        <dbReference type="ARBA" id="ARBA00022884"/>
    </source>
</evidence>
<sequence>MMRNGIELLVRRVSAIHQHSISSSFQVLPQFCTSSSSSSASPSSKLFIGGLSWSVDEQSLKDAFSSFGEVAEVRIAYDKGSGRSRGFGFVDFAEEDDALSAKDAMDGKGLLGRPLRISFALERVRGGPVVVSRIGKSKRDRERVFK</sequence>
<dbReference type="KEGG" id="crb:17892087"/>
<keyword evidence="1 2" id="KW-0694">RNA-binding</keyword>
<evidence type="ECO:0000313" key="4">
    <source>
        <dbReference type="EMBL" id="EOA31641.1"/>
    </source>
</evidence>
<name>R0G820_9BRAS</name>
<organism evidence="4 5">
    <name type="scientific">Capsella rubella</name>
    <dbReference type="NCBI Taxonomy" id="81985"/>
    <lineage>
        <taxon>Eukaryota</taxon>
        <taxon>Viridiplantae</taxon>
        <taxon>Streptophyta</taxon>
        <taxon>Embryophyta</taxon>
        <taxon>Tracheophyta</taxon>
        <taxon>Spermatophyta</taxon>
        <taxon>Magnoliopsida</taxon>
        <taxon>eudicotyledons</taxon>
        <taxon>Gunneridae</taxon>
        <taxon>Pentapetalae</taxon>
        <taxon>rosids</taxon>
        <taxon>malvids</taxon>
        <taxon>Brassicales</taxon>
        <taxon>Brassicaceae</taxon>
        <taxon>Camelineae</taxon>
        <taxon>Capsella</taxon>
    </lineage>
</organism>
<dbReference type="OrthoDB" id="439808at2759"/>
<dbReference type="EMBL" id="KB870807">
    <property type="protein sequence ID" value="EOA31641.1"/>
    <property type="molecule type" value="Genomic_DNA"/>
</dbReference>
<dbReference type="SUPFAM" id="SSF54928">
    <property type="entry name" value="RNA-binding domain, RBD"/>
    <property type="match status" value="1"/>
</dbReference>
<keyword evidence="5" id="KW-1185">Reference proteome</keyword>
<dbReference type="AlphaFoldDB" id="R0G820"/>
<dbReference type="PROSITE" id="PS50102">
    <property type="entry name" value="RRM"/>
    <property type="match status" value="1"/>
</dbReference>
<evidence type="ECO:0000313" key="5">
    <source>
        <dbReference type="Proteomes" id="UP000029121"/>
    </source>
</evidence>
<dbReference type="GO" id="GO:0003723">
    <property type="term" value="F:RNA binding"/>
    <property type="evidence" value="ECO:0007669"/>
    <property type="project" value="UniProtKB-UniRule"/>
</dbReference>
<proteinExistence type="predicted"/>
<reference evidence="5" key="1">
    <citation type="journal article" date="2013" name="Nat. Genet.">
        <title>The Capsella rubella genome and the genomic consequences of rapid mating system evolution.</title>
        <authorList>
            <person name="Slotte T."/>
            <person name="Hazzouri K.M."/>
            <person name="Agren J.A."/>
            <person name="Koenig D."/>
            <person name="Maumus F."/>
            <person name="Guo Y.L."/>
            <person name="Steige K."/>
            <person name="Platts A.E."/>
            <person name="Escobar J.S."/>
            <person name="Newman L.K."/>
            <person name="Wang W."/>
            <person name="Mandakova T."/>
            <person name="Vello E."/>
            <person name="Smith L.M."/>
            <person name="Henz S.R."/>
            <person name="Steffen J."/>
            <person name="Takuno S."/>
            <person name="Brandvain Y."/>
            <person name="Coop G."/>
            <person name="Andolfatto P."/>
            <person name="Hu T.T."/>
            <person name="Blanchette M."/>
            <person name="Clark R.M."/>
            <person name="Quesneville H."/>
            <person name="Nordborg M."/>
            <person name="Gaut B.S."/>
            <person name="Lysak M.A."/>
            <person name="Jenkins J."/>
            <person name="Grimwood J."/>
            <person name="Chapman J."/>
            <person name="Prochnik S."/>
            <person name="Shu S."/>
            <person name="Rokhsar D."/>
            <person name="Schmutz J."/>
            <person name="Weigel D."/>
            <person name="Wright S.I."/>
        </authorList>
    </citation>
    <scope>NUCLEOTIDE SEQUENCE [LARGE SCALE GENOMIC DNA]</scope>
    <source>
        <strain evidence="5">cv. Monte Gargano</strain>
    </source>
</reference>
<accession>R0G820</accession>
<dbReference type="Proteomes" id="UP000029121">
    <property type="component" value="Unassembled WGS sequence"/>
</dbReference>
<dbReference type="InterPro" id="IPR012677">
    <property type="entry name" value="Nucleotide-bd_a/b_plait_sf"/>
</dbReference>
<dbReference type="FunFam" id="3.30.70.330:FF:001299">
    <property type="entry name" value="At3g08000"/>
    <property type="match status" value="1"/>
</dbReference>
<dbReference type="Pfam" id="PF00076">
    <property type="entry name" value="RRM_1"/>
    <property type="match status" value="1"/>
</dbReference>